<evidence type="ECO:0000313" key="6">
    <source>
        <dbReference type="EMBL" id="SDA02323.1"/>
    </source>
</evidence>
<dbReference type="STRING" id="289078.A0A2X0LSS6"/>
<dbReference type="AlphaFoldDB" id="A0A2X0LSS6"/>
<dbReference type="InterPro" id="IPR004827">
    <property type="entry name" value="bZIP"/>
</dbReference>
<name>A0A2X0LSS6_9BASI</name>
<feature type="region of interest" description="Disordered" evidence="4">
    <location>
        <begin position="277"/>
        <end position="313"/>
    </location>
</feature>
<evidence type="ECO:0000256" key="4">
    <source>
        <dbReference type="SAM" id="MobiDB-lite"/>
    </source>
</evidence>
<feature type="compositionally biased region" description="Basic and acidic residues" evidence="4">
    <location>
        <begin position="48"/>
        <end position="59"/>
    </location>
</feature>
<dbReference type="GO" id="GO:0005737">
    <property type="term" value="C:cytoplasm"/>
    <property type="evidence" value="ECO:0007669"/>
    <property type="project" value="UniProtKB-SubCell"/>
</dbReference>
<feature type="compositionally biased region" description="Low complexity" evidence="4">
    <location>
        <begin position="1"/>
        <end position="15"/>
    </location>
</feature>
<protein>
    <submittedName>
        <fullName evidence="6">BZ3500_MvSof-1268-A1-R1_Chr7-3g09637 protein</fullName>
    </submittedName>
</protein>
<feature type="domain" description="BZIP" evidence="5">
    <location>
        <begin position="30"/>
        <end position="87"/>
    </location>
</feature>
<dbReference type="InterPro" id="IPR050936">
    <property type="entry name" value="AP-1-like"/>
</dbReference>
<gene>
    <name evidence="6" type="ORF">BZ3500_MVSOF-1268-A1-R1_CHR7-3G09637</name>
</gene>
<keyword evidence="7" id="KW-1185">Reference proteome</keyword>
<reference evidence="7" key="1">
    <citation type="submission" date="2016-10" db="EMBL/GenBank/DDBJ databases">
        <authorList>
            <person name="Jeantristanb JTB J.-T."/>
            <person name="Ricardo R."/>
        </authorList>
    </citation>
    <scope>NUCLEOTIDE SEQUENCE [LARGE SCALE GENOMIC DNA]</scope>
</reference>
<dbReference type="Proteomes" id="UP000249723">
    <property type="component" value="Unassembled WGS sequence"/>
</dbReference>
<dbReference type="OrthoDB" id="2593073at2759"/>
<dbReference type="GO" id="GO:0000976">
    <property type="term" value="F:transcription cis-regulatory region binding"/>
    <property type="evidence" value="ECO:0007669"/>
    <property type="project" value="InterPro"/>
</dbReference>
<evidence type="ECO:0000259" key="5">
    <source>
        <dbReference type="SMART" id="SM00338"/>
    </source>
</evidence>
<dbReference type="GO" id="GO:0090575">
    <property type="term" value="C:RNA polymerase II transcription regulator complex"/>
    <property type="evidence" value="ECO:0007669"/>
    <property type="project" value="TreeGrafter"/>
</dbReference>
<dbReference type="InterPro" id="IPR023167">
    <property type="entry name" value="Yap1_redox_dom_sf"/>
</dbReference>
<dbReference type="Pfam" id="PF08601">
    <property type="entry name" value="PAP1"/>
    <property type="match status" value="1"/>
</dbReference>
<evidence type="ECO:0000256" key="1">
    <source>
        <dbReference type="ARBA" id="ARBA00004123"/>
    </source>
</evidence>
<dbReference type="InterPro" id="IPR046347">
    <property type="entry name" value="bZIP_sf"/>
</dbReference>
<feature type="region of interest" description="Disordered" evidence="4">
    <location>
        <begin position="1"/>
        <end position="68"/>
    </location>
</feature>
<evidence type="ECO:0000256" key="3">
    <source>
        <dbReference type="ARBA" id="ARBA00023242"/>
    </source>
</evidence>
<comment type="subcellular location">
    <subcellularLocation>
        <location evidence="2">Cytoplasm</location>
    </subcellularLocation>
    <subcellularLocation>
        <location evidence="1">Nucleus</location>
    </subcellularLocation>
</comment>
<dbReference type="GO" id="GO:0001228">
    <property type="term" value="F:DNA-binding transcription activator activity, RNA polymerase II-specific"/>
    <property type="evidence" value="ECO:0007669"/>
    <property type="project" value="TreeGrafter"/>
</dbReference>
<proteinExistence type="predicted"/>
<dbReference type="InterPro" id="IPR013910">
    <property type="entry name" value="TF_PAP1"/>
</dbReference>
<evidence type="ECO:0000256" key="2">
    <source>
        <dbReference type="ARBA" id="ARBA00004496"/>
    </source>
</evidence>
<dbReference type="CDD" id="cd14688">
    <property type="entry name" value="bZIP_YAP"/>
    <property type="match status" value="1"/>
</dbReference>
<feature type="compositionally biased region" description="Low complexity" evidence="4">
    <location>
        <begin position="167"/>
        <end position="180"/>
    </location>
</feature>
<accession>A0A2X0LSS6</accession>
<dbReference type="EMBL" id="FMWP01000125">
    <property type="protein sequence ID" value="SDA02323.1"/>
    <property type="molecule type" value="Genomic_DNA"/>
</dbReference>
<dbReference type="PANTHER" id="PTHR40621">
    <property type="entry name" value="TRANSCRIPTION FACTOR KAPC-RELATED"/>
    <property type="match status" value="1"/>
</dbReference>
<dbReference type="GO" id="GO:0033554">
    <property type="term" value="P:cellular response to stress"/>
    <property type="evidence" value="ECO:0007669"/>
    <property type="project" value="UniProtKB-ARBA"/>
</dbReference>
<feature type="region of interest" description="Disordered" evidence="4">
    <location>
        <begin position="101"/>
        <end position="136"/>
    </location>
</feature>
<dbReference type="SUPFAM" id="SSF57959">
    <property type="entry name" value="Leucine zipper domain"/>
    <property type="match status" value="1"/>
</dbReference>
<feature type="region of interest" description="Disordered" evidence="4">
    <location>
        <begin position="151"/>
        <end position="180"/>
    </location>
</feature>
<dbReference type="Gene3D" id="1.10.238.100">
    <property type="entry name" value="YAP1 redox domain. Chain B"/>
    <property type="match status" value="1"/>
</dbReference>
<evidence type="ECO:0000313" key="7">
    <source>
        <dbReference type="Proteomes" id="UP000249723"/>
    </source>
</evidence>
<dbReference type="PANTHER" id="PTHR40621:SF6">
    <property type="entry name" value="AP-1-LIKE TRANSCRIPTION FACTOR YAP1-RELATED"/>
    <property type="match status" value="1"/>
</dbReference>
<organism evidence="6 7">
    <name type="scientific">Microbotryum saponariae</name>
    <dbReference type="NCBI Taxonomy" id="289078"/>
    <lineage>
        <taxon>Eukaryota</taxon>
        <taxon>Fungi</taxon>
        <taxon>Dikarya</taxon>
        <taxon>Basidiomycota</taxon>
        <taxon>Pucciniomycotina</taxon>
        <taxon>Microbotryomycetes</taxon>
        <taxon>Microbotryales</taxon>
        <taxon>Microbotryaceae</taxon>
        <taxon>Microbotryum</taxon>
    </lineage>
</organism>
<feature type="compositionally biased region" description="Low complexity" evidence="4">
    <location>
        <begin position="104"/>
        <end position="132"/>
    </location>
</feature>
<dbReference type="Gene3D" id="1.20.5.170">
    <property type="match status" value="1"/>
</dbReference>
<dbReference type="SMART" id="SM00338">
    <property type="entry name" value="BRLZ"/>
    <property type="match status" value="1"/>
</dbReference>
<sequence>MKAGTSTSPTPSSTDPSKRGRKRKADQDIEGDEETAKRKLQNRAAQRSFRERKERHMQEMEVEVQRQATQLARQTQLIDMLIAENKALRLGQPVPETAMEQLDTGTAAPSASSPTLSPHDSQSSKSAKAQQQPSVEDLRLPHVAEDVKPQLVLQPPPPSALPPTMNYATSTPPTALPSAPYTLPVRPQPQSGNSLEDLASYAMASIDPELAALPTSSAPRPAMPITPGGMVVSLEKSIDVAFDFETPFEYETLPMPDLYQSFFDSAFFPLAPETVANTETSSTVPDLDRDSTADLDDPECDRGTPPPLPNGQLPCKKPECDFSQMSCALPTPWRPASLSNQVDAKDVWVCQTAWAKLCSHPLFEECDVDALCHELRSRTKCSNEGQLVIQKEDVCQVFRSIPARAKMRRRELAALKGEGAGERVKA</sequence>
<keyword evidence="3" id="KW-0539">Nucleus</keyword>
<dbReference type="SUPFAM" id="SSF111430">
    <property type="entry name" value="YAP1 redox domain"/>
    <property type="match status" value="1"/>
</dbReference>